<name>A0ABW3A7Y0_9ACTN</name>
<accession>A0ABW3A7Y0</accession>
<sequence>TSAAASYARVTDVTDEIITTALSVGPLSSIDPAGAATARARLHEFAIRNDAVGLLRLADAG</sequence>
<evidence type="ECO:0000313" key="1">
    <source>
        <dbReference type="EMBL" id="MFD0786676.1"/>
    </source>
</evidence>
<comment type="caution">
    <text evidence="1">The sequence shown here is derived from an EMBL/GenBank/DDBJ whole genome shotgun (WGS) entry which is preliminary data.</text>
</comment>
<gene>
    <name evidence="1" type="ORF">ACFQZ8_22480</name>
</gene>
<feature type="non-terminal residue" evidence="1">
    <location>
        <position position="1"/>
    </location>
</feature>
<protein>
    <submittedName>
        <fullName evidence="1">Uncharacterized protein</fullName>
    </submittedName>
</protein>
<proteinExistence type="predicted"/>
<reference evidence="2" key="1">
    <citation type="journal article" date="2019" name="Int. J. Syst. Evol. Microbiol.">
        <title>The Global Catalogue of Microorganisms (GCM) 10K type strain sequencing project: providing services to taxonomists for standard genome sequencing and annotation.</title>
        <authorList>
            <consortium name="The Broad Institute Genomics Platform"/>
            <consortium name="The Broad Institute Genome Sequencing Center for Infectious Disease"/>
            <person name="Wu L."/>
            <person name="Ma J."/>
        </authorList>
    </citation>
    <scope>NUCLEOTIDE SEQUENCE [LARGE SCALE GENOMIC DNA]</scope>
    <source>
        <strain evidence="2">JCM 32148</strain>
    </source>
</reference>
<dbReference type="Proteomes" id="UP001597053">
    <property type="component" value="Unassembled WGS sequence"/>
</dbReference>
<organism evidence="1 2">
    <name type="scientific">Micromonospora azadirachtae</name>
    <dbReference type="NCBI Taxonomy" id="1970735"/>
    <lineage>
        <taxon>Bacteria</taxon>
        <taxon>Bacillati</taxon>
        <taxon>Actinomycetota</taxon>
        <taxon>Actinomycetes</taxon>
        <taxon>Micromonosporales</taxon>
        <taxon>Micromonosporaceae</taxon>
        <taxon>Micromonospora</taxon>
    </lineage>
</organism>
<keyword evidence="2" id="KW-1185">Reference proteome</keyword>
<evidence type="ECO:0000313" key="2">
    <source>
        <dbReference type="Proteomes" id="UP001597053"/>
    </source>
</evidence>
<dbReference type="EMBL" id="JBHTHM010001501">
    <property type="protein sequence ID" value="MFD0786676.1"/>
    <property type="molecule type" value="Genomic_DNA"/>
</dbReference>